<dbReference type="Pfam" id="PF16561">
    <property type="entry name" value="AMPK1_CBM"/>
    <property type="match status" value="1"/>
</dbReference>
<proteinExistence type="predicted"/>
<dbReference type="InterPro" id="IPR013783">
    <property type="entry name" value="Ig-like_fold"/>
</dbReference>
<dbReference type="Proteomes" id="UP000829517">
    <property type="component" value="Unassembled WGS sequence"/>
</dbReference>
<comment type="caution">
    <text evidence="2">The sequence shown here is derived from an EMBL/GenBank/DDBJ whole genome shotgun (WGS) entry which is preliminary data.</text>
</comment>
<evidence type="ECO:0000259" key="1">
    <source>
        <dbReference type="Pfam" id="PF16561"/>
    </source>
</evidence>
<keyword evidence="3" id="KW-1185">Reference proteome</keyword>
<dbReference type="InterPro" id="IPR032640">
    <property type="entry name" value="AMPK1_CBM"/>
</dbReference>
<dbReference type="InterPro" id="IPR014756">
    <property type="entry name" value="Ig_E-set"/>
</dbReference>
<organism evidence="2 3">
    <name type="scientific">Joostella atrarenae</name>
    <dbReference type="NCBI Taxonomy" id="679257"/>
    <lineage>
        <taxon>Bacteria</taxon>
        <taxon>Pseudomonadati</taxon>
        <taxon>Bacteroidota</taxon>
        <taxon>Flavobacteriia</taxon>
        <taxon>Flavobacteriales</taxon>
        <taxon>Flavobacteriaceae</taxon>
        <taxon>Joostella</taxon>
    </lineage>
</organism>
<dbReference type="EMBL" id="JAETXX010000010">
    <property type="protein sequence ID" value="MCF8715905.1"/>
    <property type="molecule type" value="Genomic_DNA"/>
</dbReference>
<dbReference type="RefSeq" id="WP_236959866.1">
    <property type="nucleotide sequence ID" value="NZ_JAETXX010000010.1"/>
</dbReference>
<evidence type="ECO:0000313" key="2">
    <source>
        <dbReference type="EMBL" id="MCF8715905.1"/>
    </source>
</evidence>
<gene>
    <name evidence="2" type="ORF">JM658_13800</name>
</gene>
<reference evidence="2 3" key="1">
    <citation type="submission" date="2021-01" db="EMBL/GenBank/DDBJ databases">
        <title>Genome sequencing of Joostella atrarenae M1-2 (= KCTC 23194).</title>
        <authorList>
            <person name="Zakaria M.R."/>
            <person name="Lam M.Q."/>
            <person name="Chong C.S."/>
        </authorList>
    </citation>
    <scope>NUCLEOTIDE SEQUENCE [LARGE SCALE GENOMIC DNA]</scope>
    <source>
        <strain evidence="2 3">M1-2</strain>
    </source>
</reference>
<dbReference type="Gene3D" id="2.60.40.10">
    <property type="entry name" value="Immunoglobulins"/>
    <property type="match status" value="1"/>
</dbReference>
<protein>
    <submittedName>
        <fullName evidence="2">Isoamylase early set domain-containing protein</fullName>
    </submittedName>
</protein>
<name>A0ABS9J696_9FLAO</name>
<feature type="domain" description="AMP-activated protein kinase glycogen-binding" evidence="1">
    <location>
        <begin position="23"/>
        <end position="96"/>
    </location>
</feature>
<sequence length="98" mass="11156">MSITKQYLKSRPVCKITFTVPATEANQVVVVGDFNEWNPEVTSLKKQKNGNFKGTFDLPKDNSYEFRYIIDGEYTNEEEADAFVWNDFGGAENAVLHV</sequence>
<evidence type="ECO:0000313" key="3">
    <source>
        <dbReference type="Proteomes" id="UP000829517"/>
    </source>
</evidence>
<dbReference type="CDD" id="cd07184">
    <property type="entry name" value="E_set_Isoamylase_like_N"/>
    <property type="match status" value="1"/>
</dbReference>
<dbReference type="SUPFAM" id="SSF81296">
    <property type="entry name" value="E set domains"/>
    <property type="match status" value="1"/>
</dbReference>
<accession>A0ABS9J696</accession>